<evidence type="ECO:0000313" key="1">
    <source>
        <dbReference type="EMBL" id="CBY26800.1"/>
    </source>
</evidence>
<dbReference type="EMBL" id="FR729477">
    <property type="protein sequence ID" value="CBY26800.1"/>
    <property type="molecule type" value="Genomic_DNA"/>
</dbReference>
<dbReference type="AlphaFoldDB" id="A0A0H3NNX5"/>
<dbReference type="Proteomes" id="UP000008084">
    <property type="component" value="Chromosome"/>
</dbReference>
<accession>A0A0H3NNX5</accession>
<name>A0A0H3NNX5_YERE1</name>
<sequence length="37" mass="3883">MGAPAAHVATTHSAHFPALQLCQESESTTLAVLFMTI</sequence>
<organism evidence="1 2">
    <name type="scientific">Yersinia enterocolitica subsp. palearctica serotype O:3 (strain DSM 13030 / CIP 106945 / Y11)</name>
    <dbReference type="NCBI Taxonomy" id="930944"/>
    <lineage>
        <taxon>Bacteria</taxon>
        <taxon>Pseudomonadati</taxon>
        <taxon>Pseudomonadota</taxon>
        <taxon>Gammaproteobacteria</taxon>
        <taxon>Enterobacterales</taxon>
        <taxon>Yersiniaceae</taxon>
        <taxon>Yersinia</taxon>
    </lineage>
</organism>
<reference evidence="1 2" key="1">
    <citation type="journal article" date="2011" name="J. Bacteriol.">
        <title>Complete genome sequence of Yersinia enterocolitica subsp. palearctica serogroup O:3.</title>
        <authorList>
            <person name="Batzilla J."/>
            <person name="Hoper D."/>
            <person name="Antonenka U."/>
            <person name="Heesemann J."/>
            <person name="Rakin A."/>
        </authorList>
    </citation>
    <scope>NUCLEOTIDE SEQUENCE [LARGE SCALE GENOMIC DNA]</scope>
    <source>
        <strain evidence="2">DSM 13030 / CIP 106945 / Y11</strain>
    </source>
</reference>
<dbReference type="HOGENOM" id="CLU_3350575_0_0_6"/>
<evidence type="ECO:0000313" key="2">
    <source>
        <dbReference type="Proteomes" id="UP000008084"/>
    </source>
</evidence>
<gene>
    <name evidence="1" type="ordered locus">Y11_13811</name>
</gene>
<dbReference type="KEGG" id="yey:Y11_13811"/>
<proteinExistence type="predicted"/>
<protein>
    <submittedName>
        <fullName evidence="1">Uncharacterized protein</fullName>
    </submittedName>
</protein>
<dbReference type="PATRIC" id="fig|930944.6.peg.1371"/>